<dbReference type="GO" id="GO:0006412">
    <property type="term" value="P:translation"/>
    <property type="evidence" value="ECO:0007669"/>
    <property type="project" value="UniProtKB-KW"/>
</dbReference>
<organism evidence="14 15">
    <name type="scientific">Francisella orientalis</name>
    <dbReference type="NCBI Taxonomy" id="299583"/>
    <lineage>
        <taxon>Bacteria</taxon>
        <taxon>Pseudomonadati</taxon>
        <taxon>Pseudomonadota</taxon>
        <taxon>Gammaproteobacteria</taxon>
        <taxon>Thiotrichales</taxon>
        <taxon>Francisellaceae</taxon>
        <taxon>Francisella</taxon>
    </lineage>
</organism>
<evidence type="ECO:0000256" key="11">
    <source>
        <dbReference type="ARBA" id="ARBA00032577"/>
    </source>
</evidence>
<evidence type="ECO:0000256" key="4">
    <source>
        <dbReference type="ARBA" id="ARBA00022555"/>
    </source>
</evidence>
<dbReference type="EMBL" id="QPQM01000013">
    <property type="protein sequence ID" value="NIY56765.1"/>
    <property type="molecule type" value="Genomic_DNA"/>
</dbReference>
<gene>
    <name evidence="14" type="ORF">CHQ83_05555</name>
</gene>
<dbReference type="FunFam" id="3.10.310.40:FF:000001">
    <property type="entry name" value="Alanine--tRNA ligase"/>
    <property type="match status" value="1"/>
</dbReference>
<evidence type="ECO:0000256" key="2">
    <source>
        <dbReference type="ARBA" id="ARBA00013168"/>
    </source>
</evidence>
<dbReference type="Gene3D" id="3.10.310.40">
    <property type="match status" value="1"/>
</dbReference>
<keyword evidence="8" id="KW-0694">RNA-binding</keyword>
<evidence type="ECO:0000259" key="13">
    <source>
        <dbReference type="Pfam" id="PF02272"/>
    </source>
</evidence>
<evidence type="ECO:0000256" key="10">
    <source>
        <dbReference type="ARBA" id="ARBA00023146"/>
    </source>
</evidence>
<accession>A0AAW9YT85</accession>
<reference evidence="14" key="1">
    <citation type="journal article" date="2020" name="Int. J. Syst. Evol. Microbiol.">
        <title>Reclassification of Francisella noatunensis subsp. orientalis Ottem et al. 2009 as Francisella orientalis sp. nov., Francisella noatunensis subsp. chilensis subsp. nov. and emended description of Francisella noatunensis.</title>
        <authorList>
            <person name="Ramirez-Paredes J.G."/>
            <person name="Larsson P."/>
            <person name="Thompson K.D."/>
            <person name="Penman D.J."/>
            <person name="Busse H.J."/>
            <person name="Ohrman C."/>
            <person name="Sjodin A."/>
            <person name="Soto E."/>
            <person name="Richards R.H."/>
            <person name="Adams A."/>
            <person name="Colquhoun D.J."/>
        </authorList>
    </citation>
    <scope>NUCLEOTIDE SEQUENCE</scope>
    <source>
        <strain evidence="14">LADL-07285A</strain>
    </source>
</reference>
<name>A0AAW9YT85_9GAMM</name>
<evidence type="ECO:0000256" key="3">
    <source>
        <dbReference type="ARBA" id="ARBA00017959"/>
    </source>
</evidence>
<evidence type="ECO:0000256" key="7">
    <source>
        <dbReference type="ARBA" id="ARBA00022840"/>
    </source>
</evidence>
<feature type="non-terminal residue" evidence="14">
    <location>
        <position position="1"/>
    </location>
</feature>
<evidence type="ECO:0000256" key="5">
    <source>
        <dbReference type="ARBA" id="ARBA00022598"/>
    </source>
</evidence>
<feature type="coiled-coil region" evidence="12">
    <location>
        <begin position="10"/>
        <end position="40"/>
    </location>
</feature>
<keyword evidence="12" id="KW-0175">Coiled coil</keyword>
<evidence type="ECO:0000256" key="1">
    <source>
        <dbReference type="ARBA" id="ARBA00008226"/>
    </source>
</evidence>
<keyword evidence="9" id="KW-0648">Protein biosynthesis</keyword>
<dbReference type="GO" id="GO:0005524">
    <property type="term" value="F:ATP binding"/>
    <property type="evidence" value="ECO:0007669"/>
    <property type="project" value="UniProtKB-KW"/>
</dbReference>
<evidence type="ECO:0000313" key="14">
    <source>
        <dbReference type="EMBL" id="NIY56765.1"/>
    </source>
</evidence>
<feature type="domain" description="DHHA1" evidence="13">
    <location>
        <begin position="57"/>
        <end position="157"/>
    </location>
</feature>
<comment type="similarity">
    <text evidence="1">Belongs to the class-II aminoacyl-tRNA synthetase family.</text>
</comment>
<sequence length="162" mass="17696">KLIAIKGITKSNDSNLLDKLQLMLEQLKNQEKEIAKLKKDLLSGANSDIKELIIGDIKVIIANLENVDIKTLREKIDDYKSKKDKIVSVLSTINADKVQFVIGVSKSITPLIKAGDIAKEFSGYIDGKGGGRPDMAQGGGNNSTNIDKALSDLEQYILNIIK</sequence>
<keyword evidence="4" id="KW-0820">tRNA-binding</keyword>
<keyword evidence="7" id="KW-0067">ATP-binding</keyword>
<protein>
    <recommendedName>
        <fullName evidence="3">Alanine--tRNA ligase</fullName>
        <ecNumber evidence="2">6.1.1.7</ecNumber>
    </recommendedName>
    <alternativeName>
        <fullName evidence="11">Alanyl-tRNA synthetase</fullName>
    </alternativeName>
</protein>
<evidence type="ECO:0000256" key="8">
    <source>
        <dbReference type="ARBA" id="ARBA00022884"/>
    </source>
</evidence>
<keyword evidence="6" id="KW-0547">Nucleotide-binding</keyword>
<evidence type="ECO:0000256" key="12">
    <source>
        <dbReference type="SAM" id="Coils"/>
    </source>
</evidence>
<dbReference type="GO" id="GO:0004813">
    <property type="term" value="F:alanine-tRNA ligase activity"/>
    <property type="evidence" value="ECO:0007669"/>
    <property type="project" value="UniProtKB-EC"/>
</dbReference>
<dbReference type="RefSeq" id="WP_241693000.1">
    <property type="nucleotide sequence ID" value="NZ_QPQM01000013.1"/>
</dbReference>
<dbReference type="EC" id="6.1.1.7" evidence="2"/>
<dbReference type="Pfam" id="PF02272">
    <property type="entry name" value="DHHA1"/>
    <property type="match status" value="1"/>
</dbReference>
<dbReference type="Proteomes" id="UP000774689">
    <property type="component" value="Unassembled WGS sequence"/>
</dbReference>
<comment type="caution">
    <text evidence="14">The sequence shown here is derived from an EMBL/GenBank/DDBJ whole genome shotgun (WGS) entry which is preliminary data.</text>
</comment>
<evidence type="ECO:0000256" key="9">
    <source>
        <dbReference type="ARBA" id="ARBA00022917"/>
    </source>
</evidence>
<dbReference type="GO" id="GO:0000049">
    <property type="term" value="F:tRNA binding"/>
    <property type="evidence" value="ECO:0007669"/>
    <property type="project" value="UniProtKB-KW"/>
</dbReference>
<keyword evidence="10" id="KW-0030">Aminoacyl-tRNA synthetase</keyword>
<proteinExistence type="inferred from homology"/>
<dbReference type="InterPro" id="IPR003156">
    <property type="entry name" value="DHHA1_dom"/>
</dbReference>
<keyword evidence="5 14" id="KW-0436">Ligase</keyword>
<dbReference type="AlphaFoldDB" id="A0AAW9YT85"/>
<evidence type="ECO:0000256" key="6">
    <source>
        <dbReference type="ARBA" id="ARBA00022741"/>
    </source>
</evidence>
<evidence type="ECO:0000313" key="15">
    <source>
        <dbReference type="Proteomes" id="UP000774689"/>
    </source>
</evidence>